<reference evidence="1 2" key="1">
    <citation type="submission" date="2018-02" db="EMBL/GenBank/DDBJ databases">
        <authorList>
            <person name="Machado R.A."/>
        </authorList>
    </citation>
    <scope>NUCLEOTIDE SEQUENCE [LARGE SCALE GENOMIC DNA]</scope>
    <source>
        <strain evidence="1 2">T327</strain>
    </source>
</reference>
<evidence type="ECO:0000313" key="2">
    <source>
        <dbReference type="Proteomes" id="UP000697802"/>
    </source>
</evidence>
<organism evidence="1 2">
    <name type="scientific">Photorhabdus tasmaniensis</name>
    <dbReference type="NCBI Taxonomy" id="1004159"/>
    <lineage>
        <taxon>Bacteria</taxon>
        <taxon>Pseudomonadati</taxon>
        <taxon>Pseudomonadota</taxon>
        <taxon>Gammaproteobacteria</taxon>
        <taxon>Enterobacterales</taxon>
        <taxon>Morganellaceae</taxon>
        <taxon>Photorhabdus</taxon>
    </lineage>
</organism>
<dbReference type="RefSeq" id="WP_166296559.1">
    <property type="nucleotide sequence ID" value="NZ_CAWPIF010000141.1"/>
</dbReference>
<comment type="caution">
    <text evidence="1">The sequence shown here is derived from an EMBL/GenBank/DDBJ whole genome shotgun (WGS) entry which is preliminary data.</text>
</comment>
<evidence type="ECO:0008006" key="3">
    <source>
        <dbReference type="Google" id="ProtNLM"/>
    </source>
</evidence>
<dbReference type="Proteomes" id="UP000697802">
    <property type="component" value="Unassembled WGS sequence"/>
</dbReference>
<proteinExistence type="predicted"/>
<sequence length="305" mass="32339">MECVVVENNYLTAKQIPSWLEKFRAASTEEERNRLIEVAGKADQTQQQKAIETRITKEYLVQQQEELIKLVQSPGCDADCIKLAEHSLKQLSPVIDSYEVLQNGNNVPRAVVATTAIAAPWASRAVAPLFADGVGSMMLTTGTIGAGANAGIQYLTTGEINPVDVGFAFGTGAFTAYTGFWGTVGWNAGMGGAASAVKGDDPYSIGLNILSAGTGAGAGYGVGKLTTFTGNKIGQWQTSEFNPKFNPKLQGGAVKGEYGLSKDMKPHPLPGILGNMGAAGMTEGTNWMIQEEIKKAKEKANENKK</sequence>
<gene>
    <name evidence="1" type="ORF">C5471_23445</name>
</gene>
<evidence type="ECO:0000313" key="1">
    <source>
        <dbReference type="EMBL" id="NHB90466.1"/>
    </source>
</evidence>
<dbReference type="EMBL" id="PUJU01000141">
    <property type="protein sequence ID" value="NHB90466.1"/>
    <property type="molecule type" value="Genomic_DNA"/>
</dbReference>
<accession>A0ABX0GNL7</accession>
<protein>
    <recommendedName>
        <fullName evidence="3">Adhesin</fullName>
    </recommendedName>
</protein>
<keyword evidence="2" id="KW-1185">Reference proteome</keyword>
<name>A0ABX0GNL7_9GAMM</name>